<protein>
    <submittedName>
        <fullName evidence="6">3-hydroxybutyryl-CoA dehydrogenase</fullName>
        <ecNumber evidence="6">1.1.1.157</ecNumber>
    </submittedName>
</protein>
<dbReference type="PANTHER" id="PTHR48075:SF5">
    <property type="entry name" value="3-HYDROXYBUTYRYL-COA DEHYDROGENASE"/>
    <property type="match status" value="1"/>
</dbReference>
<dbReference type="Pfam" id="PF00725">
    <property type="entry name" value="3HCDH"/>
    <property type="match status" value="1"/>
</dbReference>
<evidence type="ECO:0000259" key="5">
    <source>
        <dbReference type="Pfam" id="PF02737"/>
    </source>
</evidence>
<dbReference type="SUPFAM" id="SSF51735">
    <property type="entry name" value="NAD(P)-binding Rossmann-fold domains"/>
    <property type="match status" value="1"/>
</dbReference>
<keyword evidence="2 6" id="KW-0560">Oxidoreductase</keyword>
<dbReference type="InterPro" id="IPR013328">
    <property type="entry name" value="6PGD_dom2"/>
</dbReference>
<dbReference type="KEGG" id="cak:Caul_2861"/>
<feature type="domain" description="3-hydroxyacyl-CoA dehydrogenase C-terminal" evidence="4">
    <location>
        <begin position="192"/>
        <end position="285"/>
    </location>
</feature>
<evidence type="ECO:0000259" key="4">
    <source>
        <dbReference type="Pfam" id="PF00725"/>
    </source>
</evidence>
<dbReference type="GO" id="GO:0070403">
    <property type="term" value="F:NAD+ binding"/>
    <property type="evidence" value="ECO:0007669"/>
    <property type="project" value="InterPro"/>
</dbReference>
<dbReference type="GO" id="GO:0008691">
    <property type="term" value="F:3-hydroxybutyryl-CoA dehydrogenase activity"/>
    <property type="evidence" value="ECO:0007669"/>
    <property type="project" value="UniProtKB-EC"/>
</dbReference>
<feature type="domain" description="3-hydroxyacyl-CoA dehydrogenase NAD binding" evidence="5">
    <location>
        <begin position="9"/>
        <end position="190"/>
    </location>
</feature>
<dbReference type="eggNOG" id="COG1250">
    <property type="taxonomic scope" value="Bacteria"/>
</dbReference>
<dbReference type="OrthoDB" id="9771883at2"/>
<sequence>MSPFAPELKIGVVGAGLMGAEIALVFALGGMDVLLHDRDAAALEKALARLSALLDRGVSRGLYTEGRRATALENIRLAPDLSRFGDRDLVTEAVFESLEVKGQVLAALDEACPEACVIASNTSTLPISTLGAALSPERRPRFLGAHYFSPVSRMLLVEVVPAFETSPETVAWTTSLLKRIGKQPIAVKDVPGFAVNRMLHAMLIEAVRLVEEGVATPEDLDTACRLGLGHPIGPFALMDNVTSSLCLQVQEILQESYGERFRPPALLKQRVAAGYSGGRGKPGWLDKA</sequence>
<dbReference type="EMBL" id="CP000927">
    <property type="protein sequence ID" value="ABZ71988.1"/>
    <property type="molecule type" value="Genomic_DNA"/>
</dbReference>
<dbReference type="InterPro" id="IPR006108">
    <property type="entry name" value="3HC_DH_C"/>
</dbReference>
<dbReference type="AlphaFoldDB" id="B0SZR5"/>
<dbReference type="HOGENOM" id="CLU_009834_2_0_5"/>
<dbReference type="PIRSF" id="PIRSF000105">
    <property type="entry name" value="HCDH"/>
    <property type="match status" value="1"/>
</dbReference>
<dbReference type="SUPFAM" id="SSF48179">
    <property type="entry name" value="6-phosphogluconate dehydrogenase C-terminal domain-like"/>
    <property type="match status" value="1"/>
</dbReference>
<dbReference type="GO" id="GO:0006631">
    <property type="term" value="P:fatty acid metabolic process"/>
    <property type="evidence" value="ECO:0007669"/>
    <property type="project" value="InterPro"/>
</dbReference>
<accession>B0SZR5</accession>
<dbReference type="InterPro" id="IPR006180">
    <property type="entry name" value="3-OHacyl-CoA_DH_CS"/>
</dbReference>
<organism evidence="6">
    <name type="scientific">Caulobacter sp. (strain K31)</name>
    <dbReference type="NCBI Taxonomy" id="366602"/>
    <lineage>
        <taxon>Bacteria</taxon>
        <taxon>Pseudomonadati</taxon>
        <taxon>Pseudomonadota</taxon>
        <taxon>Alphaproteobacteria</taxon>
        <taxon>Caulobacterales</taxon>
        <taxon>Caulobacteraceae</taxon>
        <taxon>Caulobacter</taxon>
    </lineage>
</organism>
<dbReference type="PANTHER" id="PTHR48075">
    <property type="entry name" value="3-HYDROXYACYL-COA DEHYDROGENASE FAMILY PROTEIN"/>
    <property type="match status" value="1"/>
</dbReference>
<dbReference type="InterPro" id="IPR008927">
    <property type="entry name" value="6-PGluconate_DH-like_C_sf"/>
</dbReference>
<dbReference type="STRING" id="366602.Caul_2861"/>
<evidence type="ECO:0000313" key="6">
    <source>
        <dbReference type="EMBL" id="ABZ71988.1"/>
    </source>
</evidence>
<gene>
    <name evidence="6" type="ordered locus">Caul_2861</name>
</gene>
<dbReference type="InterPro" id="IPR006176">
    <property type="entry name" value="3-OHacyl-CoA_DH_NAD-bd"/>
</dbReference>
<feature type="site" description="Important for catalytic activity" evidence="3">
    <location>
        <position position="146"/>
    </location>
</feature>
<name>B0SZR5_CAUSK</name>
<evidence type="ECO:0000256" key="1">
    <source>
        <dbReference type="ARBA" id="ARBA00009463"/>
    </source>
</evidence>
<dbReference type="Gene3D" id="1.10.1040.10">
    <property type="entry name" value="N-(1-d-carboxylethyl)-l-norvaline Dehydrogenase, domain 2"/>
    <property type="match status" value="1"/>
</dbReference>
<comment type="similarity">
    <text evidence="1">Belongs to the 3-hydroxyacyl-CoA dehydrogenase family.</text>
</comment>
<dbReference type="FunFam" id="3.40.50.720:FF:000009">
    <property type="entry name" value="Fatty oxidation complex, alpha subunit"/>
    <property type="match status" value="1"/>
</dbReference>
<reference evidence="6" key="1">
    <citation type="submission" date="2008-01" db="EMBL/GenBank/DDBJ databases">
        <title>Complete sequence of chromosome of Caulobacter sp. K31.</title>
        <authorList>
            <consortium name="US DOE Joint Genome Institute"/>
            <person name="Copeland A."/>
            <person name="Lucas S."/>
            <person name="Lapidus A."/>
            <person name="Barry K."/>
            <person name="Glavina del Rio T."/>
            <person name="Dalin E."/>
            <person name="Tice H."/>
            <person name="Pitluck S."/>
            <person name="Bruce D."/>
            <person name="Goodwin L."/>
            <person name="Thompson L.S."/>
            <person name="Brettin T."/>
            <person name="Detter J.C."/>
            <person name="Han C."/>
            <person name="Schmutz J."/>
            <person name="Larimer F."/>
            <person name="Land M."/>
            <person name="Hauser L."/>
            <person name="Kyrpides N."/>
            <person name="Kim E."/>
            <person name="Stephens C."/>
            <person name="Richardson P."/>
        </authorList>
    </citation>
    <scope>NUCLEOTIDE SEQUENCE [LARGE SCALE GENOMIC DNA]</scope>
    <source>
        <strain evidence="6">K31</strain>
    </source>
</reference>
<dbReference type="PROSITE" id="PS00067">
    <property type="entry name" value="3HCDH"/>
    <property type="match status" value="1"/>
</dbReference>
<evidence type="ECO:0000256" key="2">
    <source>
        <dbReference type="ARBA" id="ARBA00023002"/>
    </source>
</evidence>
<dbReference type="Pfam" id="PF02737">
    <property type="entry name" value="3HCDH_N"/>
    <property type="match status" value="1"/>
</dbReference>
<dbReference type="Gene3D" id="3.40.50.720">
    <property type="entry name" value="NAD(P)-binding Rossmann-like Domain"/>
    <property type="match status" value="1"/>
</dbReference>
<proteinExistence type="inferred from homology"/>
<dbReference type="EC" id="1.1.1.157" evidence="6"/>
<evidence type="ECO:0000256" key="3">
    <source>
        <dbReference type="PIRSR" id="PIRSR000105-1"/>
    </source>
</evidence>
<dbReference type="InterPro" id="IPR036291">
    <property type="entry name" value="NAD(P)-bd_dom_sf"/>
</dbReference>
<dbReference type="InterPro" id="IPR022694">
    <property type="entry name" value="3-OHacyl-CoA_DH"/>
</dbReference>